<comment type="caution">
    <text evidence="1">The sequence shown here is derived from an EMBL/GenBank/DDBJ whole genome shotgun (WGS) entry which is preliminary data.</text>
</comment>
<dbReference type="InterPro" id="IPR036514">
    <property type="entry name" value="SGNH_hydro_sf"/>
</dbReference>
<protein>
    <submittedName>
        <fullName evidence="1">Uncharacterized protein</fullName>
    </submittedName>
</protein>
<dbReference type="EMBL" id="WIXK01000003">
    <property type="protein sequence ID" value="MQY42240.1"/>
    <property type="molecule type" value="Genomic_DNA"/>
</dbReference>
<dbReference type="Proteomes" id="UP000436694">
    <property type="component" value="Unassembled WGS sequence"/>
</dbReference>
<proteinExistence type="predicted"/>
<evidence type="ECO:0000313" key="1">
    <source>
        <dbReference type="EMBL" id="MQY42240.1"/>
    </source>
</evidence>
<dbReference type="Gene3D" id="3.40.50.1110">
    <property type="entry name" value="SGNH hydrolase"/>
    <property type="match status" value="1"/>
</dbReference>
<organism evidence="1 2">
    <name type="scientific">Tritonibacter aquimaris</name>
    <dbReference type="NCBI Taxonomy" id="2663379"/>
    <lineage>
        <taxon>Bacteria</taxon>
        <taxon>Pseudomonadati</taxon>
        <taxon>Pseudomonadota</taxon>
        <taxon>Alphaproteobacteria</taxon>
        <taxon>Rhodobacterales</taxon>
        <taxon>Paracoccaceae</taxon>
        <taxon>Tritonibacter</taxon>
    </lineage>
</organism>
<sequence>MILSEVLSSVVFVGHSLFGHDNPQMLDQLLDQGTPARVEAQIINGAPLQYHWQHAAEAEGINARKRLIDGVGAVIVTEAIPLANHLKWSNTATAVTQFYELARNANPDVDFYLQETWHSLNSGTGVAIDFDDGMSIPWRTRLKQDKASWQSIVDTVNAQTGGTVKLLEAGQALARLDDAIQAGTVPGLSKIQDVFADDIHPNSIGFYYLSLFQYAVLTGESPQGLPHQLKSQWGAAFDAPSPELAQRLQEIAEGAAQSDSETAALPADPAPLPIEPIVVRLNQKDTAFSTRDADLSQPMAMNLAPVADWSPQAPFLDHFKTARSWIGHLPGQWGGATEADLRAAGYLDENGWPTAIPTELSSIGTVLLADLPPEARSLAGRYRLTFDGDGIIEVSGRVENVRYDEGEVWFDFTPGPGIVDIRIQRNDRQNTGNYIRNIQIVKQEHLEAHAAGKMFNPRWLDLLEGFKALRFMDWMETNDSKQIGWEDRPLATDYTWARKGVPAEVMLRLANELGTAPWFTLPHQADDSYLRNFARLTHQQLDADLQLYVEFSNEVWNWQFEQAHWAEAQAQARWGKENLWMQFYGGRAAEMAEIWTDVFAEAPEDRLTTVIATQTGWLGLEEQLLDAPLWTAEHSHGKPPAAHFDAYAITGYFGGVLGRQDYVDVVRAWIADSRAHAQERGLAKGLRGIALRDFIAQHQFDIATAQANIELRDGLISGLEADTLADFSNRILPYHAKVAEKHGLDLIMYEGGSHVVGVGPYVDDEELTAFFTHFNYTAEMGELYRQLLKDWHAAGGVLFGAYADVSAPGKWGSWGSLRTLTDKNPRWDALEAAK</sequence>
<accession>A0A844AKJ6</accession>
<dbReference type="AlphaFoldDB" id="A0A844AKJ6"/>
<dbReference type="RefSeq" id="WP_153546250.1">
    <property type="nucleotide sequence ID" value="NZ_WIXK01000003.1"/>
</dbReference>
<reference evidence="1 2" key="1">
    <citation type="submission" date="2019-10" db="EMBL/GenBank/DDBJ databases">
        <title>Epibacterium sp. nov., isolated from seawater.</title>
        <authorList>
            <person name="Zhang X."/>
            <person name="Li N."/>
        </authorList>
    </citation>
    <scope>NUCLEOTIDE SEQUENCE [LARGE SCALE GENOMIC DNA]</scope>
    <source>
        <strain evidence="1 2">SM1969</strain>
    </source>
</reference>
<keyword evidence="2" id="KW-1185">Reference proteome</keyword>
<name>A0A844AKJ6_9RHOB</name>
<gene>
    <name evidence="1" type="ORF">GG681_06270</name>
</gene>
<dbReference type="GO" id="GO:0016788">
    <property type="term" value="F:hydrolase activity, acting on ester bonds"/>
    <property type="evidence" value="ECO:0007669"/>
    <property type="project" value="UniProtKB-ARBA"/>
</dbReference>
<evidence type="ECO:0000313" key="2">
    <source>
        <dbReference type="Proteomes" id="UP000436694"/>
    </source>
</evidence>